<protein>
    <recommendedName>
        <fullName evidence="1">Cyanophage baseplate Pam3 plug gp18 domain-containing protein</fullName>
    </recommendedName>
</protein>
<evidence type="ECO:0000313" key="3">
    <source>
        <dbReference type="Proteomes" id="UP000182110"/>
    </source>
</evidence>
<dbReference type="RefSeq" id="WP_072272605.1">
    <property type="nucleotide sequence ID" value="NZ_CCXW01000001.1"/>
</dbReference>
<dbReference type="InterPro" id="IPR054252">
    <property type="entry name" value="Pam3_gp18"/>
</dbReference>
<proteinExistence type="predicted"/>
<dbReference type="AlphaFoldDB" id="A0AAN2PF71"/>
<dbReference type="EMBL" id="CCXW01000001">
    <property type="protein sequence ID" value="CEG31449.1"/>
    <property type="molecule type" value="Genomic_DNA"/>
</dbReference>
<dbReference type="Pfam" id="PF22479">
    <property type="entry name" value="Pam3_gp18"/>
    <property type="match status" value="1"/>
</dbReference>
<organism evidence="2 3">
    <name type="scientific">Peribacillus simplex</name>
    <dbReference type="NCBI Taxonomy" id="1478"/>
    <lineage>
        <taxon>Bacteria</taxon>
        <taxon>Bacillati</taxon>
        <taxon>Bacillota</taxon>
        <taxon>Bacilli</taxon>
        <taxon>Bacillales</taxon>
        <taxon>Bacillaceae</taxon>
        <taxon>Peribacillus</taxon>
    </lineage>
</organism>
<keyword evidence="3" id="KW-1185">Reference proteome</keyword>
<reference evidence="2 3" key="1">
    <citation type="journal article" date="2014" name="Genome Announc.">
        <title>Genome Sequence of Bacillus simplex Strain P558, Isolated from a Human Fecal Sample.</title>
        <authorList>
            <person name="Croce O."/>
            <person name="Hugon P."/>
            <person name="Lagier J.C."/>
            <person name="Bibi F."/>
            <person name="Robert C."/>
            <person name="Azhar E.I."/>
            <person name="Raoult D."/>
            <person name="Fournier P.E."/>
        </authorList>
    </citation>
    <scope>NUCLEOTIDE SEQUENCE [LARGE SCALE GENOMIC DNA]</scope>
    <source>
        <strain evidence="2 3">P558</strain>
    </source>
</reference>
<feature type="domain" description="Cyanophage baseplate Pam3 plug gp18" evidence="1">
    <location>
        <begin position="1"/>
        <end position="106"/>
    </location>
</feature>
<dbReference type="Proteomes" id="UP000182110">
    <property type="component" value="Unassembled WGS sequence"/>
</dbReference>
<sequence>MDYIPVDKENIPEMFDIDLADETFKLKFAYNETGDFFTVNLYRPTDGEEDEEIILGEKMILNKPLWNDSSDLTLPAPQLVPMDLSDNETSITWDNFGVTVFLYINDQADDEDDNL</sequence>
<name>A0AAN2PF71_9BACI</name>
<evidence type="ECO:0000313" key="2">
    <source>
        <dbReference type="EMBL" id="CEG31449.1"/>
    </source>
</evidence>
<evidence type="ECO:0000259" key="1">
    <source>
        <dbReference type="Pfam" id="PF22479"/>
    </source>
</evidence>
<accession>A0AAN2PF71</accession>
<comment type="caution">
    <text evidence="2">The sequence shown here is derived from an EMBL/GenBank/DDBJ whole genome shotgun (WGS) entry which is preliminary data.</text>
</comment>
<gene>
    <name evidence="2" type="ORF">BN1180_01593</name>
</gene>